<organism evidence="2 3">
    <name type="scientific">Belliella filtrata</name>
    <dbReference type="NCBI Taxonomy" id="2923435"/>
    <lineage>
        <taxon>Bacteria</taxon>
        <taxon>Pseudomonadati</taxon>
        <taxon>Bacteroidota</taxon>
        <taxon>Cytophagia</taxon>
        <taxon>Cytophagales</taxon>
        <taxon>Cyclobacteriaceae</taxon>
        <taxon>Belliella</taxon>
    </lineage>
</organism>
<dbReference type="Pfam" id="PF16267">
    <property type="entry name" value="DUF4920"/>
    <property type="match status" value="1"/>
</dbReference>
<feature type="signal peptide" evidence="1">
    <location>
        <begin position="1"/>
        <end position="17"/>
    </location>
</feature>
<dbReference type="EMBL" id="JAKZGP010000014">
    <property type="protein sequence ID" value="MCH7409254.1"/>
    <property type="molecule type" value="Genomic_DNA"/>
</dbReference>
<proteinExistence type="predicted"/>
<evidence type="ECO:0000313" key="2">
    <source>
        <dbReference type="EMBL" id="MCH7409254.1"/>
    </source>
</evidence>
<feature type="chain" id="PRO_5047528755" evidence="1">
    <location>
        <begin position="18"/>
        <end position="171"/>
    </location>
</feature>
<protein>
    <submittedName>
        <fullName evidence="2">DUF4920 domain-containing protein</fullName>
    </submittedName>
</protein>
<accession>A0ABS9UZ60</accession>
<dbReference type="PROSITE" id="PS51257">
    <property type="entry name" value="PROKAR_LIPOPROTEIN"/>
    <property type="match status" value="1"/>
</dbReference>
<dbReference type="Proteomes" id="UP001165489">
    <property type="component" value="Unassembled WGS sequence"/>
</dbReference>
<sequence>MKKLSVLILAILPLLFACEKGSNEEVTEEVVTDTDTESTVSGNYGEFVSDNGVVSMDQMYKELLADGAFEGKVVGQIKEVCTKKGCWMTLDLPNGETMRVTFKDYGFFVPLNAHGYPVIIEGIATRSVTDVATLKHYAEDAGKTKEEIDEITTPKEEYAFEAVGVVIKDNV</sequence>
<name>A0ABS9UZ60_9BACT</name>
<comment type="caution">
    <text evidence="2">The sequence shown here is derived from an EMBL/GenBank/DDBJ whole genome shotgun (WGS) entry which is preliminary data.</text>
</comment>
<keyword evidence="1" id="KW-0732">Signal</keyword>
<evidence type="ECO:0000313" key="3">
    <source>
        <dbReference type="Proteomes" id="UP001165489"/>
    </source>
</evidence>
<evidence type="ECO:0000256" key="1">
    <source>
        <dbReference type="SAM" id="SignalP"/>
    </source>
</evidence>
<reference evidence="2" key="1">
    <citation type="submission" date="2022-03" db="EMBL/GenBank/DDBJ databases">
        <title>De novo assembled genomes of Belliella spp. (Cyclobacteriaceae) strains.</title>
        <authorList>
            <person name="Szabo A."/>
            <person name="Korponai K."/>
            <person name="Felfoldi T."/>
        </authorList>
    </citation>
    <scope>NUCLEOTIDE SEQUENCE</scope>
    <source>
        <strain evidence="2">DSM 111904</strain>
    </source>
</reference>
<dbReference type="InterPro" id="IPR032577">
    <property type="entry name" value="DUF4920"/>
</dbReference>
<dbReference type="RefSeq" id="WP_241347604.1">
    <property type="nucleotide sequence ID" value="NZ_JAKZGP010000014.1"/>
</dbReference>
<gene>
    <name evidence="2" type="ORF">MM239_07605</name>
</gene>
<keyword evidence="3" id="KW-1185">Reference proteome</keyword>